<proteinExistence type="predicted"/>
<comment type="caution">
    <text evidence="2">The sequence shown here is derived from an EMBL/GenBank/DDBJ whole genome shotgun (WGS) entry which is preliminary data.</text>
</comment>
<protein>
    <submittedName>
        <fullName evidence="2">Nucleoside-diphosphate-sugar epimerase</fullName>
    </submittedName>
</protein>
<accession>A0AAE2SXK0</accession>
<name>A0AAE2SXK0_RHILE</name>
<gene>
    <name evidence="2" type="ORF">GGE16_002847</name>
</gene>
<dbReference type="CDD" id="cd08946">
    <property type="entry name" value="SDR_e"/>
    <property type="match status" value="1"/>
</dbReference>
<organism evidence="2 3">
    <name type="scientific">Rhizobium leguminosarum</name>
    <dbReference type="NCBI Taxonomy" id="384"/>
    <lineage>
        <taxon>Bacteria</taxon>
        <taxon>Pseudomonadati</taxon>
        <taxon>Pseudomonadota</taxon>
        <taxon>Alphaproteobacteria</taxon>
        <taxon>Hyphomicrobiales</taxon>
        <taxon>Rhizobiaceae</taxon>
        <taxon>Rhizobium/Agrobacterium group</taxon>
        <taxon>Rhizobium</taxon>
    </lineage>
</organism>
<dbReference type="Gene3D" id="3.40.50.720">
    <property type="entry name" value="NAD(P)-binding Rossmann-like Domain"/>
    <property type="match status" value="1"/>
</dbReference>
<dbReference type="InterPro" id="IPR036291">
    <property type="entry name" value="NAD(P)-bd_dom_sf"/>
</dbReference>
<dbReference type="SUPFAM" id="SSF51735">
    <property type="entry name" value="NAD(P)-binding Rossmann-fold domains"/>
    <property type="match status" value="1"/>
</dbReference>
<dbReference type="Pfam" id="PF01370">
    <property type="entry name" value="Epimerase"/>
    <property type="match status" value="1"/>
</dbReference>
<evidence type="ECO:0000313" key="2">
    <source>
        <dbReference type="EMBL" id="MBB4290788.1"/>
    </source>
</evidence>
<dbReference type="InterPro" id="IPR001509">
    <property type="entry name" value="Epimerase_deHydtase"/>
</dbReference>
<dbReference type="InterPro" id="IPR050177">
    <property type="entry name" value="Lipid_A_modif_metabolic_enz"/>
</dbReference>
<dbReference type="AlphaFoldDB" id="A0AAE2SXK0"/>
<reference evidence="2 3" key="1">
    <citation type="submission" date="2020-08" db="EMBL/GenBank/DDBJ databases">
        <title>Genomic Encyclopedia of Type Strains, Phase IV (KMG-V): Genome sequencing to study the core and pangenomes of soil and plant-associated prokaryotes.</title>
        <authorList>
            <person name="Whitman W."/>
        </authorList>
    </citation>
    <scope>NUCLEOTIDE SEQUENCE [LARGE SCALE GENOMIC DNA]</scope>
    <source>
        <strain evidence="2 3">SEMIA 415</strain>
    </source>
</reference>
<evidence type="ECO:0000259" key="1">
    <source>
        <dbReference type="Pfam" id="PF01370"/>
    </source>
</evidence>
<feature type="domain" description="NAD-dependent epimerase/dehydratase" evidence="1">
    <location>
        <begin position="96"/>
        <end position="259"/>
    </location>
</feature>
<dbReference type="Proteomes" id="UP000538507">
    <property type="component" value="Unassembled WGS sequence"/>
</dbReference>
<dbReference type="PANTHER" id="PTHR43245">
    <property type="entry name" value="BIFUNCTIONAL POLYMYXIN RESISTANCE PROTEIN ARNA"/>
    <property type="match status" value="1"/>
</dbReference>
<dbReference type="PANTHER" id="PTHR43245:SF55">
    <property type="entry name" value="NAD(P)-BINDING DOMAIN-CONTAINING PROTEIN"/>
    <property type="match status" value="1"/>
</dbReference>
<evidence type="ECO:0000313" key="3">
    <source>
        <dbReference type="Proteomes" id="UP000538507"/>
    </source>
</evidence>
<dbReference type="EMBL" id="JACIGO010000003">
    <property type="protein sequence ID" value="MBB4290788.1"/>
    <property type="molecule type" value="Genomic_DNA"/>
</dbReference>
<sequence length="419" mass="47659">MLGNIGEFKNRHQPSGLPKLQALRRVSRREAPASSLFQSPPRKSDWEYLRKTQRQRQLIVRSIGLIIAKICFVRQISFDESGARILAISGRESMLILVTGATGKVGRRFIAGLLDDPRFSKARIRALCHNRLCDETDRVEVIRGSIADRHVVAAALKDVTHVVHLATCKETPEDIMDVTVKGLFWLLEEFRTNVTARQFILIGGDAGIGHFHYRHDGPITEKVPHCAYPGSYALSKVLEEVMLEQFGIQYGLNGCCLRAPWIMEKDDFKYSLSFGDDVFGGPDWKTLVPEEAARRYAAMGTVPLLLDADGRPLKRNFVHVDDLVSAILAAIDNPRAERQLFNICMDRPVDYADVAAYLLRTRNLGSVEIPSRFHSNWMDNSKAKYLLDWRPDYDLEMLIDSAWQYERSKEEPRIVWYPG</sequence>